<dbReference type="eggNOG" id="ENOG50347IU">
    <property type="taxonomic scope" value="Bacteria"/>
</dbReference>
<feature type="transmembrane region" description="Helical" evidence="2">
    <location>
        <begin position="74"/>
        <end position="94"/>
    </location>
</feature>
<name>A6X8G5_BRUA4</name>
<keyword evidence="3" id="KW-0614">Plasmid</keyword>
<keyword evidence="2" id="KW-1133">Transmembrane helix</keyword>
<reference evidence="3 4" key="1">
    <citation type="journal article" date="2011" name="J. Bacteriol.">
        <title>Genome of Ochrobactrum anthropi ATCC 49188 T, a versatile opportunistic pathogen and symbiont of several eukaryotic hosts.</title>
        <authorList>
            <person name="Chain P.S."/>
            <person name="Lang D.M."/>
            <person name="Comerci D.J."/>
            <person name="Malfatti S.A."/>
            <person name="Vergez L.M."/>
            <person name="Shin M."/>
            <person name="Ugalde R.A."/>
            <person name="Garcia E."/>
            <person name="Tolmasky M.E."/>
        </authorList>
    </citation>
    <scope>NUCLEOTIDE SEQUENCE [LARGE SCALE GENOMIC DNA]</scope>
    <source>
        <strain evidence="4">ATCC 49188 / DSM 6882 / CCUG 24695 / JCM 21032 / LMG 3331 / NBRC 15819 / NCTC 12168 / Alc 37</strain>
    </source>
</reference>
<dbReference type="Proteomes" id="UP000002301">
    <property type="component" value="Plasmid pOANT04"/>
</dbReference>
<feature type="compositionally biased region" description="Basic residues" evidence="1">
    <location>
        <begin position="15"/>
        <end position="27"/>
    </location>
</feature>
<dbReference type="KEGG" id="oan:Oant_4848"/>
<evidence type="ECO:0000313" key="3">
    <source>
        <dbReference type="EMBL" id="ABS17519.1"/>
    </source>
</evidence>
<evidence type="ECO:0000256" key="1">
    <source>
        <dbReference type="SAM" id="MobiDB-lite"/>
    </source>
</evidence>
<feature type="transmembrane region" description="Helical" evidence="2">
    <location>
        <begin position="288"/>
        <end position="309"/>
    </location>
</feature>
<organism evidence="3 4">
    <name type="scientific">Brucella anthropi (strain ATCC 49188 / DSM 6882 / CCUG 24695 / JCM 21032 / LMG 3331 / NBRC 15819 / NCTC 12168 / Alc 37)</name>
    <name type="common">Ochrobactrum anthropi</name>
    <dbReference type="NCBI Taxonomy" id="439375"/>
    <lineage>
        <taxon>Bacteria</taxon>
        <taxon>Pseudomonadati</taxon>
        <taxon>Pseudomonadota</taxon>
        <taxon>Alphaproteobacteria</taxon>
        <taxon>Hyphomicrobiales</taxon>
        <taxon>Brucellaceae</taxon>
        <taxon>Brucella/Ochrobactrum group</taxon>
        <taxon>Brucella</taxon>
    </lineage>
</organism>
<dbReference type="HOGENOM" id="CLU_871370_0_0_5"/>
<feature type="region of interest" description="Disordered" evidence="1">
    <location>
        <begin position="1"/>
        <end position="43"/>
    </location>
</feature>
<proteinExistence type="predicted"/>
<feature type="transmembrane region" description="Helical" evidence="2">
    <location>
        <begin position="263"/>
        <end position="282"/>
    </location>
</feature>
<keyword evidence="4" id="KW-1185">Reference proteome</keyword>
<evidence type="ECO:0000313" key="4">
    <source>
        <dbReference type="Proteomes" id="UP000002301"/>
    </source>
</evidence>
<dbReference type="EMBL" id="CP000763">
    <property type="protein sequence ID" value="ABS17519.1"/>
    <property type="molecule type" value="Genomic_DNA"/>
</dbReference>
<dbReference type="AlphaFoldDB" id="A6X8G5"/>
<sequence>MRRDEATGTAIRVKQTAKRKMKPKLAKQRASVSRPHVSPTTRHQDSVVRIIAFDSTNRQNRSLTGIPDITATRWTCFGIAMLLSCVALALPALTFLIRPSLDHDPIALIVSTLIAAMLLVPVFMFARAGLLAGAWITITPQNVQYGTGDGLADQQGTVIEWARIAPDQMARYDVRLILKGPVREPRIAFGYKMPDGTQSEYSLPMSLRERGMQCLWFVNADALRIALLQNMAARSNLRFDPDIFVEAGIDPETWHLMPKPRKVEWAIAIASMAAVLIFGSFISATTSVVLVVGGVFAILGLGLLATFSFRKRAYPGFDHVICFRENR</sequence>
<protein>
    <submittedName>
        <fullName evidence="3">Uncharacterized protein</fullName>
    </submittedName>
</protein>
<keyword evidence="2" id="KW-0812">Transmembrane</keyword>
<geneLocation type="plasmid" evidence="3 4">
    <name>pOANT04</name>
</geneLocation>
<gene>
    <name evidence="3" type="ordered locus">Oant_4848</name>
</gene>
<keyword evidence="2" id="KW-0472">Membrane</keyword>
<evidence type="ECO:0000256" key="2">
    <source>
        <dbReference type="SAM" id="Phobius"/>
    </source>
</evidence>
<accession>A6X8G5</accession>
<feature type="transmembrane region" description="Helical" evidence="2">
    <location>
        <begin position="106"/>
        <end position="126"/>
    </location>
</feature>